<accession>X1QCC8</accession>
<dbReference type="AlphaFoldDB" id="X1QCC8"/>
<dbReference type="EMBL" id="BARV01031726">
    <property type="protein sequence ID" value="GAI40934.1"/>
    <property type="molecule type" value="Genomic_DNA"/>
</dbReference>
<name>X1QCC8_9ZZZZ</name>
<feature type="non-terminal residue" evidence="1">
    <location>
        <position position="1"/>
    </location>
</feature>
<sequence>GYIDATNRKGKKERFPILSVSIAVVTNEYRSINHIGELSTIAAQIKKRVKSMQGSNYVKDLRGSKAKEAHRLLLGPSPL</sequence>
<reference evidence="1" key="1">
    <citation type="journal article" date="2014" name="Front. Microbiol.">
        <title>High frequency of phylogenetically diverse reductive dehalogenase-homologous genes in deep subseafloor sedimentary metagenomes.</title>
        <authorList>
            <person name="Kawai M."/>
            <person name="Futagami T."/>
            <person name="Toyoda A."/>
            <person name="Takaki Y."/>
            <person name="Nishi S."/>
            <person name="Hori S."/>
            <person name="Arai W."/>
            <person name="Tsubouchi T."/>
            <person name="Morono Y."/>
            <person name="Uchiyama I."/>
            <person name="Ito T."/>
            <person name="Fujiyama A."/>
            <person name="Inagaki F."/>
            <person name="Takami H."/>
        </authorList>
    </citation>
    <scope>NUCLEOTIDE SEQUENCE</scope>
    <source>
        <strain evidence="1">Expedition CK06-06</strain>
    </source>
</reference>
<protein>
    <submittedName>
        <fullName evidence="1">Uncharacterized protein</fullName>
    </submittedName>
</protein>
<gene>
    <name evidence="1" type="ORF">S06H3_50156</name>
</gene>
<proteinExistence type="predicted"/>
<evidence type="ECO:0000313" key="1">
    <source>
        <dbReference type="EMBL" id="GAI40934.1"/>
    </source>
</evidence>
<organism evidence="1">
    <name type="scientific">marine sediment metagenome</name>
    <dbReference type="NCBI Taxonomy" id="412755"/>
    <lineage>
        <taxon>unclassified sequences</taxon>
        <taxon>metagenomes</taxon>
        <taxon>ecological metagenomes</taxon>
    </lineage>
</organism>
<comment type="caution">
    <text evidence="1">The sequence shown here is derived from an EMBL/GenBank/DDBJ whole genome shotgun (WGS) entry which is preliminary data.</text>
</comment>